<reference evidence="1" key="1">
    <citation type="submission" date="2016-07" db="EMBL/GenBank/DDBJ databases">
        <title>Draft genome Planococcus salivarum.</title>
        <authorList>
            <person name="See-Too W.S."/>
        </authorList>
    </citation>
    <scope>NUCLEOTIDE SEQUENCE [LARGE SCALE GENOMIC DNA]</scope>
    <source>
        <strain evidence="1">DSM 23820</strain>
    </source>
</reference>
<protein>
    <submittedName>
        <fullName evidence="1">Uncharacterized protein</fullName>
    </submittedName>
</protein>
<evidence type="ECO:0000313" key="1">
    <source>
        <dbReference type="EMBL" id="OHX52462.1"/>
    </source>
</evidence>
<sequence>MRRIRLYFDQNLFKRSGQKTNGCFSQAKSEKTERNSLKKAKTFCFYNKNGERGIKSLSAEKIF</sequence>
<organism evidence="1 2">
    <name type="scientific">Planococcus salinarum</name>
    <dbReference type="NCBI Taxonomy" id="622695"/>
    <lineage>
        <taxon>Bacteria</taxon>
        <taxon>Bacillati</taxon>
        <taxon>Bacillota</taxon>
        <taxon>Bacilli</taxon>
        <taxon>Bacillales</taxon>
        <taxon>Caryophanaceae</taxon>
        <taxon>Planococcus</taxon>
    </lineage>
</organism>
<evidence type="ECO:0000313" key="2">
    <source>
        <dbReference type="Proteomes" id="UP000242153"/>
    </source>
</evidence>
<gene>
    <name evidence="1" type="ORF">BB776_02275</name>
</gene>
<dbReference type="Proteomes" id="UP000242153">
    <property type="component" value="Unassembled WGS sequence"/>
</dbReference>
<comment type="caution">
    <text evidence="1">The sequence shown here is derived from an EMBL/GenBank/DDBJ whole genome shotgun (WGS) entry which is preliminary data.</text>
</comment>
<accession>A0ABX3D252</accession>
<dbReference type="EMBL" id="MBQG01000071">
    <property type="protein sequence ID" value="OHX52462.1"/>
    <property type="molecule type" value="Genomic_DNA"/>
</dbReference>
<keyword evidence="2" id="KW-1185">Reference proteome</keyword>
<name>A0ABX3D252_9BACL</name>
<proteinExistence type="predicted"/>